<accession>A0A937K493</accession>
<evidence type="ECO:0000256" key="3">
    <source>
        <dbReference type="ARBA" id="ARBA00022538"/>
    </source>
</evidence>
<dbReference type="PROSITE" id="PS51202">
    <property type="entry name" value="RCK_C"/>
    <property type="match status" value="1"/>
</dbReference>
<dbReference type="InterPro" id="IPR036291">
    <property type="entry name" value="NAD(P)-bd_dom_sf"/>
</dbReference>
<evidence type="ECO:0000313" key="10">
    <source>
        <dbReference type="Proteomes" id="UP000623681"/>
    </source>
</evidence>
<dbReference type="GO" id="GO:0015079">
    <property type="term" value="F:potassium ion transmembrane transporter activity"/>
    <property type="evidence" value="ECO:0007669"/>
    <property type="project" value="InterPro"/>
</dbReference>
<dbReference type="AlphaFoldDB" id="A0A937K493"/>
<evidence type="ECO:0000256" key="4">
    <source>
        <dbReference type="ARBA" id="ARBA00022958"/>
    </source>
</evidence>
<protein>
    <recommendedName>
        <fullName evidence="1">Trk system potassium uptake protein TrkA</fullName>
    </recommendedName>
</protein>
<dbReference type="EMBL" id="JAESWA010000020">
    <property type="protein sequence ID" value="MBL4931634.1"/>
    <property type="molecule type" value="Genomic_DNA"/>
</dbReference>
<dbReference type="PANTHER" id="PTHR43833">
    <property type="entry name" value="POTASSIUM CHANNEL PROTEIN 2-RELATED-RELATED"/>
    <property type="match status" value="1"/>
</dbReference>
<dbReference type="InterPro" id="IPR003148">
    <property type="entry name" value="RCK_N"/>
</dbReference>
<dbReference type="PANTHER" id="PTHR43833:SF5">
    <property type="entry name" value="TRK SYSTEM POTASSIUM UPTAKE PROTEIN TRKA"/>
    <property type="match status" value="1"/>
</dbReference>
<dbReference type="Pfam" id="PF02080">
    <property type="entry name" value="TrkA_C"/>
    <property type="match status" value="1"/>
</dbReference>
<reference evidence="9" key="1">
    <citation type="submission" date="2021-01" db="EMBL/GenBank/DDBJ databases">
        <title>Genome public.</title>
        <authorList>
            <person name="Liu C."/>
            <person name="Sun Q."/>
        </authorList>
    </citation>
    <scope>NUCLEOTIDE SEQUENCE</scope>
    <source>
        <strain evidence="9">YIM B02565</strain>
    </source>
</reference>
<evidence type="ECO:0000313" key="9">
    <source>
        <dbReference type="EMBL" id="MBL4931634.1"/>
    </source>
</evidence>
<dbReference type="InterPro" id="IPR036721">
    <property type="entry name" value="RCK_C_sf"/>
</dbReference>
<keyword evidence="3" id="KW-0633">Potassium transport</keyword>
<name>A0A937K493_9CLOT</name>
<dbReference type="RefSeq" id="WP_202767015.1">
    <property type="nucleotide sequence ID" value="NZ_JAESWA010000020.1"/>
</dbReference>
<keyword evidence="2" id="KW-0813">Transport</keyword>
<dbReference type="GO" id="GO:0005886">
    <property type="term" value="C:plasma membrane"/>
    <property type="evidence" value="ECO:0007669"/>
    <property type="project" value="InterPro"/>
</dbReference>
<dbReference type="SUPFAM" id="SSF116726">
    <property type="entry name" value="TrkA C-terminal domain-like"/>
    <property type="match status" value="1"/>
</dbReference>
<keyword evidence="4" id="KW-0630">Potassium</keyword>
<evidence type="ECO:0000259" key="7">
    <source>
        <dbReference type="PROSITE" id="PS51201"/>
    </source>
</evidence>
<evidence type="ECO:0000256" key="6">
    <source>
        <dbReference type="ARBA" id="ARBA00023065"/>
    </source>
</evidence>
<feature type="domain" description="RCK C-terminal" evidence="8">
    <location>
        <begin position="139"/>
        <end position="219"/>
    </location>
</feature>
<evidence type="ECO:0000256" key="5">
    <source>
        <dbReference type="ARBA" id="ARBA00023027"/>
    </source>
</evidence>
<dbReference type="Gene3D" id="3.30.70.1450">
    <property type="entry name" value="Regulator of K+ conductance, C-terminal domain"/>
    <property type="match status" value="1"/>
</dbReference>
<dbReference type="Pfam" id="PF02254">
    <property type="entry name" value="TrkA_N"/>
    <property type="match status" value="1"/>
</dbReference>
<dbReference type="Proteomes" id="UP000623681">
    <property type="component" value="Unassembled WGS sequence"/>
</dbReference>
<dbReference type="Gene3D" id="3.40.50.720">
    <property type="entry name" value="NAD(P)-binding Rossmann-like Domain"/>
    <property type="match status" value="1"/>
</dbReference>
<keyword evidence="10" id="KW-1185">Reference proteome</keyword>
<keyword evidence="6" id="KW-0406">Ion transport</keyword>
<dbReference type="InterPro" id="IPR050721">
    <property type="entry name" value="Trk_Ktr_HKT_K-transport"/>
</dbReference>
<dbReference type="InterPro" id="IPR006036">
    <property type="entry name" value="K_uptake_TrkA"/>
</dbReference>
<evidence type="ECO:0000256" key="2">
    <source>
        <dbReference type="ARBA" id="ARBA00022448"/>
    </source>
</evidence>
<feature type="domain" description="RCK N-terminal" evidence="7">
    <location>
        <begin position="1"/>
        <end position="119"/>
    </location>
</feature>
<organism evidence="9 10">
    <name type="scientific">Clostridium paridis</name>
    <dbReference type="NCBI Taxonomy" id="2803863"/>
    <lineage>
        <taxon>Bacteria</taxon>
        <taxon>Bacillati</taxon>
        <taxon>Bacillota</taxon>
        <taxon>Clostridia</taxon>
        <taxon>Eubacteriales</taxon>
        <taxon>Clostridiaceae</taxon>
        <taxon>Clostridium</taxon>
    </lineage>
</organism>
<dbReference type="InterPro" id="IPR006037">
    <property type="entry name" value="RCK_C"/>
</dbReference>
<keyword evidence="5" id="KW-0520">NAD</keyword>
<comment type="caution">
    <text evidence="9">The sequence shown here is derived from an EMBL/GenBank/DDBJ whole genome shotgun (WGS) entry which is preliminary data.</text>
</comment>
<evidence type="ECO:0000259" key="8">
    <source>
        <dbReference type="PROSITE" id="PS51202"/>
    </source>
</evidence>
<dbReference type="SUPFAM" id="SSF51735">
    <property type="entry name" value="NAD(P)-binding Rossmann-fold domains"/>
    <property type="match status" value="1"/>
</dbReference>
<evidence type="ECO:0000256" key="1">
    <source>
        <dbReference type="ARBA" id="ARBA00017378"/>
    </source>
</evidence>
<proteinExistence type="predicted"/>
<dbReference type="PROSITE" id="PS51201">
    <property type="entry name" value="RCK_N"/>
    <property type="match status" value="1"/>
</dbReference>
<dbReference type="PRINTS" id="PR00335">
    <property type="entry name" value="KUPTAKETRKA"/>
</dbReference>
<sequence>MRVIIIGGGQVGAYLASLLLASGNEIRLIEQCEKTYNKIQKELPQEVLILGSGSSPQVLEKAGIASADVVAAVTGADETNLVVSTLAKMEFGVPRVVARVNNPKNAWLFNIGMGVDIRVNQADLMAHFVAEEMDLKDMFTILKLNRGKFSIVQLKVKQNAKASNRLLKDLSIPQDSVLIAITREKSLLIPKGDTKILVNDDILALAAETSRKELKEIFG</sequence>
<gene>
    <name evidence="9" type="ORF">JK634_07440</name>
</gene>